<dbReference type="Proteomes" id="UP000063275">
    <property type="component" value="Chromosome"/>
</dbReference>
<dbReference type="GO" id="GO:0006281">
    <property type="term" value="P:DNA repair"/>
    <property type="evidence" value="ECO:0007669"/>
    <property type="project" value="UniProtKB-KW"/>
</dbReference>
<sequence length="195" mass="22791">MDEISELWEELKFEVGSIGNELLPKERQEVYIGMGNRNADILFIGNDPKLYLAEDYKVEPQSSGSFLIRLLDVVEYLPETYYITTLSKREIKIKNFNEGERKKLIDLLFTQIFLISPKIVVFLGKDVAELIENKEIDFDSERGKFKKWKGDIETYLTYDVETVIIARNDSGKKSTIALNFLNDIKHIKERLNHYE</sequence>
<dbReference type="GeneID" id="60659601"/>
<protein>
    <submittedName>
        <fullName evidence="9">DNA polymerase</fullName>
    </submittedName>
</protein>
<evidence type="ECO:0000313" key="9">
    <source>
        <dbReference type="EMBL" id="ALQ40421.1"/>
    </source>
</evidence>
<keyword evidence="2" id="KW-0479">Metal-binding</keyword>
<dbReference type="PANTHER" id="PTHR33693:SF1">
    <property type="entry name" value="TYPE-4 URACIL-DNA GLYCOSYLASE"/>
    <property type="match status" value="1"/>
</dbReference>
<evidence type="ECO:0000313" key="10">
    <source>
        <dbReference type="Proteomes" id="UP000063275"/>
    </source>
</evidence>
<evidence type="ECO:0000256" key="4">
    <source>
        <dbReference type="ARBA" id="ARBA00022801"/>
    </source>
</evidence>
<name>A0A0S2ZN70_9FUSO</name>
<keyword evidence="6" id="KW-0411">Iron-sulfur</keyword>
<gene>
    <name evidence="9" type="ORF">RN87_07730</name>
</gene>
<evidence type="ECO:0000256" key="1">
    <source>
        <dbReference type="ARBA" id="ARBA00022485"/>
    </source>
</evidence>
<dbReference type="GO" id="GO:0051539">
    <property type="term" value="F:4 iron, 4 sulfur cluster binding"/>
    <property type="evidence" value="ECO:0007669"/>
    <property type="project" value="UniProtKB-KW"/>
</dbReference>
<accession>A0A0S2ZN70</accession>
<dbReference type="InterPro" id="IPR051536">
    <property type="entry name" value="UDG_Type-4/5"/>
</dbReference>
<evidence type="ECO:0000256" key="7">
    <source>
        <dbReference type="ARBA" id="ARBA00023204"/>
    </source>
</evidence>
<dbReference type="Gene3D" id="3.40.470.10">
    <property type="entry name" value="Uracil-DNA glycosylase-like domain"/>
    <property type="match status" value="1"/>
</dbReference>
<dbReference type="RefSeq" id="WP_005916628.1">
    <property type="nucleotide sequence ID" value="NZ_ATKF01000106.1"/>
</dbReference>
<dbReference type="OrthoDB" id="5290748at2"/>
<reference evidence="9 10" key="1">
    <citation type="submission" date="2015-11" db="EMBL/GenBank/DDBJ databases">
        <authorList>
            <person name="Zhang Y."/>
            <person name="Guo Z."/>
        </authorList>
    </citation>
    <scope>NUCLEOTIDE SEQUENCE [LARGE SCALE GENOMIC DNA]</scope>
    <source>
        <strain evidence="9 10">ChDC F174</strain>
    </source>
</reference>
<evidence type="ECO:0000259" key="8">
    <source>
        <dbReference type="Pfam" id="PF03167"/>
    </source>
</evidence>
<dbReference type="KEGG" id="fhw:RN87_07730"/>
<evidence type="ECO:0000256" key="2">
    <source>
        <dbReference type="ARBA" id="ARBA00022723"/>
    </source>
</evidence>
<keyword evidence="4" id="KW-0378">Hydrolase</keyword>
<dbReference type="PANTHER" id="PTHR33693">
    <property type="entry name" value="TYPE-5 URACIL-DNA GLYCOSYLASE"/>
    <property type="match status" value="1"/>
</dbReference>
<proteinExistence type="predicted"/>
<dbReference type="InterPro" id="IPR005122">
    <property type="entry name" value="Uracil-DNA_glycosylase-like"/>
</dbReference>
<keyword evidence="1" id="KW-0004">4Fe-4S</keyword>
<organism evidence="9">
    <name type="scientific">Fusobacterium hwasookii ChDC F174</name>
    <dbReference type="NCBI Taxonomy" id="1307442"/>
    <lineage>
        <taxon>Bacteria</taxon>
        <taxon>Fusobacteriati</taxon>
        <taxon>Fusobacteriota</taxon>
        <taxon>Fusobacteriia</taxon>
        <taxon>Fusobacteriales</taxon>
        <taxon>Fusobacteriaceae</taxon>
        <taxon>Fusobacterium</taxon>
    </lineage>
</organism>
<dbReference type="GO" id="GO:0097506">
    <property type="term" value="F:deaminated base DNA N-glycosylase activity"/>
    <property type="evidence" value="ECO:0007669"/>
    <property type="project" value="UniProtKB-ARBA"/>
</dbReference>
<dbReference type="SUPFAM" id="SSF52141">
    <property type="entry name" value="Uracil-DNA glycosylase-like"/>
    <property type="match status" value="1"/>
</dbReference>
<dbReference type="EMBL" id="CP013331">
    <property type="protein sequence ID" value="ALQ40421.1"/>
    <property type="molecule type" value="Genomic_DNA"/>
</dbReference>
<evidence type="ECO:0000256" key="6">
    <source>
        <dbReference type="ARBA" id="ARBA00023014"/>
    </source>
</evidence>
<dbReference type="AlphaFoldDB" id="A0A0S2ZN70"/>
<keyword evidence="7" id="KW-0234">DNA repair</keyword>
<keyword evidence="3" id="KW-0227">DNA damage</keyword>
<keyword evidence="5" id="KW-0408">Iron</keyword>
<feature type="domain" description="Uracil-DNA glycosylase-like" evidence="8">
    <location>
        <begin position="33"/>
        <end position="144"/>
    </location>
</feature>
<dbReference type="GO" id="GO:0046872">
    <property type="term" value="F:metal ion binding"/>
    <property type="evidence" value="ECO:0007669"/>
    <property type="project" value="UniProtKB-KW"/>
</dbReference>
<evidence type="ECO:0000256" key="5">
    <source>
        <dbReference type="ARBA" id="ARBA00023004"/>
    </source>
</evidence>
<dbReference type="InterPro" id="IPR036895">
    <property type="entry name" value="Uracil-DNA_glycosylase-like_sf"/>
</dbReference>
<evidence type="ECO:0000256" key="3">
    <source>
        <dbReference type="ARBA" id="ARBA00022763"/>
    </source>
</evidence>
<dbReference type="Pfam" id="PF03167">
    <property type="entry name" value="UDG"/>
    <property type="match status" value="1"/>
</dbReference>